<gene>
    <name evidence="9" type="ORF">G2W53_018129</name>
</gene>
<dbReference type="InterPro" id="IPR003656">
    <property type="entry name" value="Znf_BED"/>
</dbReference>
<evidence type="ECO:0000256" key="6">
    <source>
        <dbReference type="ARBA" id="ARBA00023242"/>
    </source>
</evidence>
<keyword evidence="2" id="KW-0479">Metal-binding</keyword>
<dbReference type="SUPFAM" id="SSF53098">
    <property type="entry name" value="Ribonuclease H-like"/>
    <property type="match status" value="1"/>
</dbReference>
<keyword evidence="3 7" id="KW-0863">Zinc-finger</keyword>
<sequence length="704" mass="79494">MSASGSSKKVVAGRKNYPDNRSDIGWKHGTDVDGNSKKVKCNYCSKVFCGGIFRFKHHLAGTRENVEACLNVSDEVREKILEVIINAKENAEKKKTLRIDVGDDEANIGNAQSEVGVINVFNKPKGSGAGSRIGSTQTQSTINHMFKKDLREETCKQIACFFYTSAIPFNCIKNPEFTKMLELVGKFGQGLKPPSYHEIREKYLNMEVNEIEEMLKEYKEEWKRVGCSIMSDGWTDRKRRSICNFLVNSPKDLMLEDFEKHIPLNKTTISSGRKITTFIYARTMLISILRNFTKGRDLIRPATTRFATSYLTLACLNENKGALMNMFSSKEWTESKFSSICDGKQVENVVLDNGFWKNIVTCLQAAAPLIKVLRLVDSDEKAAMGFIYEAMNCARERIKQNFNNVKKSYEPIWNIIDERWEAQLHRPLHAAAYYVNPHFRYSPSFQNDYFVKDGLFKCLDRFILDEDTRSTIDRQMVDFSEARGMFGLNSAKANREKMSPADWWLAYGDGCPELQKFAIRILSLTCSSSGDAEKILENHGDGVNPEQNKGVHQSQRVINNSNNQLQSKASRPMTPHQPKMTQAQVNENAIVVAPKPQATIAKNPRPSIMQWTPNMRSDPTASFTNPIYANHKAQHKMKEVVVAVDSKEDAAKYSNGPRYNGPHVLSDPPDLGPNSDFMDEGEQDVIVAEDVAMHLDMGSKAITS</sequence>
<dbReference type="Pfam" id="PF05699">
    <property type="entry name" value="Dimer_Tnp_hAT"/>
    <property type="match status" value="1"/>
</dbReference>
<dbReference type="EMBL" id="JAAIUW010000006">
    <property type="protein sequence ID" value="KAF7826965.1"/>
    <property type="molecule type" value="Genomic_DNA"/>
</dbReference>
<evidence type="ECO:0000256" key="1">
    <source>
        <dbReference type="ARBA" id="ARBA00004123"/>
    </source>
</evidence>
<evidence type="ECO:0000256" key="7">
    <source>
        <dbReference type="PROSITE-ProRule" id="PRU00027"/>
    </source>
</evidence>
<keyword evidence="5" id="KW-0238">DNA-binding</keyword>
<evidence type="ECO:0000313" key="9">
    <source>
        <dbReference type="EMBL" id="KAF7826965.1"/>
    </source>
</evidence>
<dbReference type="PROSITE" id="PS50808">
    <property type="entry name" value="ZF_BED"/>
    <property type="match status" value="1"/>
</dbReference>
<dbReference type="Pfam" id="PF02892">
    <property type="entry name" value="zf-BED"/>
    <property type="match status" value="1"/>
</dbReference>
<dbReference type="GO" id="GO:0008270">
    <property type="term" value="F:zinc ion binding"/>
    <property type="evidence" value="ECO:0007669"/>
    <property type="project" value="UniProtKB-KW"/>
</dbReference>
<dbReference type="InterPro" id="IPR007021">
    <property type="entry name" value="DUF659"/>
</dbReference>
<dbReference type="Proteomes" id="UP000634136">
    <property type="component" value="Unassembled WGS sequence"/>
</dbReference>
<organism evidence="9 10">
    <name type="scientific">Senna tora</name>
    <dbReference type="NCBI Taxonomy" id="362788"/>
    <lineage>
        <taxon>Eukaryota</taxon>
        <taxon>Viridiplantae</taxon>
        <taxon>Streptophyta</taxon>
        <taxon>Embryophyta</taxon>
        <taxon>Tracheophyta</taxon>
        <taxon>Spermatophyta</taxon>
        <taxon>Magnoliopsida</taxon>
        <taxon>eudicotyledons</taxon>
        <taxon>Gunneridae</taxon>
        <taxon>Pentapetalae</taxon>
        <taxon>rosids</taxon>
        <taxon>fabids</taxon>
        <taxon>Fabales</taxon>
        <taxon>Fabaceae</taxon>
        <taxon>Caesalpinioideae</taxon>
        <taxon>Cassia clade</taxon>
        <taxon>Senna</taxon>
    </lineage>
</organism>
<feature type="domain" description="BED-type" evidence="8">
    <location>
        <begin position="20"/>
        <end position="76"/>
    </location>
</feature>
<dbReference type="AlphaFoldDB" id="A0A834TRA9"/>
<reference evidence="9" key="1">
    <citation type="submission" date="2020-09" db="EMBL/GenBank/DDBJ databases">
        <title>Genome-Enabled Discovery of Anthraquinone Biosynthesis in Senna tora.</title>
        <authorList>
            <person name="Kang S.-H."/>
            <person name="Pandey R.P."/>
            <person name="Lee C.-M."/>
            <person name="Sim J.-S."/>
            <person name="Jeong J.-T."/>
            <person name="Choi B.-S."/>
            <person name="Jung M."/>
            <person name="Ginzburg D."/>
            <person name="Zhao K."/>
            <person name="Won S.Y."/>
            <person name="Oh T.-J."/>
            <person name="Yu Y."/>
            <person name="Kim N.-H."/>
            <person name="Lee O.R."/>
            <person name="Lee T.-H."/>
            <person name="Bashyal P."/>
            <person name="Kim T.-S."/>
            <person name="Lee W.-H."/>
            <person name="Kawkins C."/>
            <person name="Kim C.-K."/>
            <person name="Kim J.S."/>
            <person name="Ahn B.O."/>
            <person name="Rhee S.Y."/>
            <person name="Sohng J.K."/>
        </authorList>
    </citation>
    <scope>NUCLEOTIDE SEQUENCE</scope>
    <source>
        <tissue evidence="9">Leaf</tissue>
    </source>
</reference>
<keyword evidence="10" id="KW-1185">Reference proteome</keyword>
<keyword evidence="6" id="KW-0539">Nucleus</keyword>
<proteinExistence type="predicted"/>
<dbReference type="PANTHER" id="PTHR32166">
    <property type="entry name" value="OSJNBA0013A04.12 PROTEIN"/>
    <property type="match status" value="1"/>
</dbReference>
<dbReference type="GO" id="GO:0046983">
    <property type="term" value="F:protein dimerization activity"/>
    <property type="evidence" value="ECO:0007669"/>
    <property type="project" value="InterPro"/>
</dbReference>
<dbReference type="OrthoDB" id="1741262at2759"/>
<comment type="subcellular location">
    <subcellularLocation>
        <location evidence="1">Nucleus</location>
    </subcellularLocation>
</comment>
<evidence type="ECO:0000313" key="10">
    <source>
        <dbReference type="Proteomes" id="UP000634136"/>
    </source>
</evidence>
<dbReference type="PANTHER" id="PTHR32166:SF122">
    <property type="entry name" value="OS09G0499600 PROTEIN"/>
    <property type="match status" value="1"/>
</dbReference>
<evidence type="ECO:0000256" key="3">
    <source>
        <dbReference type="ARBA" id="ARBA00022771"/>
    </source>
</evidence>
<name>A0A834TRA9_9FABA</name>
<comment type="caution">
    <text evidence="9">The sequence shown here is derived from an EMBL/GenBank/DDBJ whole genome shotgun (WGS) entry which is preliminary data.</text>
</comment>
<accession>A0A834TRA9</accession>
<dbReference type="InterPro" id="IPR008906">
    <property type="entry name" value="HATC_C_dom"/>
</dbReference>
<dbReference type="GO" id="GO:0003677">
    <property type="term" value="F:DNA binding"/>
    <property type="evidence" value="ECO:0007669"/>
    <property type="project" value="UniProtKB-KW"/>
</dbReference>
<dbReference type="Pfam" id="PF04937">
    <property type="entry name" value="DUF659"/>
    <property type="match status" value="1"/>
</dbReference>
<evidence type="ECO:0000256" key="4">
    <source>
        <dbReference type="ARBA" id="ARBA00022833"/>
    </source>
</evidence>
<dbReference type="InterPro" id="IPR012337">
    <property type="entry name" value="RNaseH-like_sf"/>
</dbReference>
<protein>
    <submittedName>
        <fullName evidence="9">SCAN domain-containing protein</fullName>
    </submittedName>
</protein>
<evidence type="ECO:0000259" key="8">
    <source>
        <dbReference type="PROSITE" id="PS50808"/>
    </source>
</evidence>
<evidence type="ECO:0000256" key="5">
    <source>
        <dbReference type="ARBA" id="ARBA00023125"/>
    </source>
</evidence>
<dbReference type="GO" id="GO:0005634">
    <property type="term" value="C:nucleus"/>
    <property type="evidence" value="ECO:0007669"/>
    <property type="project" value="UniProtKB-SubCell"/>
</dbReference>
<keyword evidence="4" id="KW-0862">Zinc</keyword>
<evidence type="ECO:0000256" key="2">
    <source>
        <dbReference type="ARBA" id="ARBA00022723"/>
    </source>
</evidence>